<accession>A0ABP3V375</accession>
<evidence type="ECO:0000259" key="2">
    <source>
        <dbReference type="Pfam" id="PF18962"/>
    </source>
</evidence>
<evidence type="ECO:0000313" key="4">
    <source>
        <dbReference type="Proteomes" id="UP001500736"/>
    </source>
</evidence>
<evidence type="ECO:0000313" key="3">
    <source>
        <dbReference type="EMBL" id="GAA0747203.1"/>
    </source>
</evidence>
<proteinExistence type="predicted"/>
<reference evidence="4" key="1">
    <citation type="journal article" date="2019" name="Int. J. Syst. Evol. Microbiol.">
        <title>The Global Catalogue of Microorganisms (GCM) 10K type strain sequencing project: providing services to taxonomists for standard genome sequencing and annotation.</title>
        <authorList>
            <consortium name="The Broad Institute Genomics Platform"/>
            <consortium name="The Broad Institute Genome Sequencing Center for Infectious Disease"/>
            <person name="Wu L."/>
            <person name="Ma J."/>
        </authorList>
    </citation>
    <scope>NUCLEOTIDE SEQUENCE [LARGE SCALE GENOMIC DNA]</scope>
    <source>
        <strain evidence="4">JCM 15976</strain>
    </source>
</reference>
<protein>
    <recommendedName>
        <fullName evidence="2">Secretion system C-terminal sorting domain-containing protein</fullName>
    </recommendedName>
</protein>
<gene>
    <name evidence="3" type="ORF">GCM10009431_24270</name>
</gene>
<sequence>MISFGQQENANWYFGNGAGLNFNGAATPIFDGQTTNLHYQSATVSDDDGNLLFYTDGSTVWNGNHQVIGSGLNGGSRTVSIVPMPGDCNKYYVFTILIDHPTIGDDYFYSIVDIENNTITNLNTNLNLLPIAEKDEIRRENHMTVATHADGESYWLILNPFDELLSILITSNGISNTPVITPEDQFSEYHFGFKGTSGISISPNMQRIAYAKVLIDNDPPPYGFTRVNRAYVFTFDNSTGTFTYEKGNSSYVNPSNPNPSPYEPFQAFEFSQNSQVLYSILADETNNSYNIGQMNLQTSSPYLSGIILNSFQGGNGLSNSPTLVRGIDNKIYVPKSGTKLDVINSPNTLGLGCNYQSNQIDLGRVTRKLPQQVQIQNNTNNCDTDPCEGTSITIENKIPNCESLEEFWYFNLNTKIITPAGYDLNQANADYYSNNFSLDIIDLDNNQIFATLPTSAIDSGLFQNGILYINYVIDWQIMANANNSGNYAFRINANLTTSNGICELSYTAYKLSFDACEAPNPCDENPIQVSSEIPKCDDLDLINGFSFEICGTYCYDDVTGPYLFNMELDIIDIDNNNQVIYSLPGNPSIINGNFCFEILDSYFINGLVGNYNFRITTSYQDFNGNMYEVLKTIEGISFEPCPIECNEIKEVKLEEDGLLLIWDPEEEAEQYTILFTENPKCDIDYDPSENGVNTHVTSYNYFDLKNLIGKYKECLSFKIISNCGSETPWCTLKWVDDHFEFLNGSCSALSRKAQDSINVFPNPATNKLSVSSENSKIAAIEIYNIHGKPTQIHNSVNSLSQQIDVNRLPRGYYIMKVTLENGTSQHKNILLK</sequence>
<feature type="domain" description="Secretion system C-terminal sorting" evidence="2">
    <location>
        <begin position="759"/>
        <end position="829"/>
    </location>
</feature>
<dbReference type="EMBL" id="BAAAGF010000004">
    <property type="protein sequence ID" value="GAA0747203.1"/>
    <property type="molecule type" value="Genomic_DNA"/>
</dbReference>
<name>A0ABP3V375_9FLAO</name>
<dbReference type="Proteomes" id="UP001500736">
    <property type="component" value="Unassembled WGS sequence"/>
</dbReference>
<evidence type="ECO:0000256" key="1">
    <source>
        <dbReference type="ARBA" id="ARBA00022729"/>
    </source>
</evidence>
<comment type="caution">
    <text evidence="3">The sequence shown here is derived from an EMBL/GenBank/DDBJ whole genome shotgun (WGS) entry which is preliminary data.</text>
</comment>
<dbReference type="Pfam" id="PF18962">
    <property type="entry name" value="Por_Secre_tail"/>
    <property type="match status" value="1"/>
</dbReference>
<organism evidence="3 4">
    <name type="scientific">Gaetbulibacter jejuensis</name>
    <dbReference type="NCBI Taxonomy" id="584607"/>
    <lineage>
        <taxon>Bacteria</taxon>
        <taxon>Pseudomonadati</taxon>
        <taxon>Bacteroidota</taxon>
        <taxon>Flavobacteriia</taxon>
        <taxon>Flavobacteriales</taxon>
        <taxon>Flavobacteriaceae</taxon>
        <taxon>Gaetbulibacter</taxon>
    </lineage>
</organism>
<dbReference type="InterPro" id="IPR026444">
    <property type="entry name" value="Secre_tail"/>
</dbReference>
<keyword evidence="4" id="KW-1185">Reference proteome</keyword>
<keyword evidence="1" id="KW-0732">Signal</keyword>
<dbReference type="NCBIfam" id="TIGR04183">
    <property type="entry name" value="Por_Secre_tail"/>
    <property type="match status" value="1"/>
</dbReference>